<name>A0A084WGM2_ANOSI</name>
<gene>
    <name evidence="2" type="ORF">ZHAS_00017463</name>
</gene>
<dbReference type="AlphaFoldDB" id="A0A084WGM2"/>
<protein>
    <submittedName>
        <fullName evidence="2 3">HCG2045789</fullName>
    </submittedName>
</protein>
<feature type="region of interest" description="Disordered" evidence="1">
    <location>
        <begin position="1"/>
        <end position="44"/>
    </location>
</feature>
<evidence type="ECO:0000313" key="2">
    <source>
        <dbReference type="EMBL" id="KFB49366.1"/>
    </source>
</evidence>
<dbReference type="EnsemblMetazoa" id="ASIC017463-RA">
    <property type="protein sequence ID" value="ASIC017463-PA"/>
    <property type="gene ID" value="ASIC017463"/>
</dbReference>
<proteinExistence type="predicted"/>
<sequence length="67" mass="7755">MAADDGRGRMDRWDFHRPNRCAQYPPQAHTLPPKMGKTTVAGLGGKKDKVTCEPRVTHFRYGYYFLR</sequence>
<evidence type="ECO:0000256" key="1">
    <source>
        <dbReference type="SAM" id="MobiDB-lite"/>
    </source>
</evidence>
<evidence type="ECO:0000313" key="3">
    <source>
        <dbReference type="EnsemblMetazoa" id="ASIC017463-PA"/>
    </source>
</evidence>
<dbReference type="EMBL" id="ATLV01023621">
    <property type="status" value="NOT_ANNOTATED_CDS"/>
    <property type="molecule type" value="Genomic_DNA"/>
</dbReference>
<feature type="compositionally biased region" description="Basic and acidic residues" evidence="1">
    <location>
        <begin position="1"/>
        <end position="17"/>
    </location>
</feature>
<evidence type="ECO:0000313" key="4">
    <source>
        <dbReference type="Proteomes" id="UP000030765"/>
    </source>
</evidence>
<dbReference type="EMBL" id="KE525345">
    <property type="protein sequence ID" value="KFB49366.1"/>
    <property type="molecule type" value="Genomic_DNA"/>
</dbReference>
<reference evidence="3" key="2">
    <citation type="submission" date="2020-05" db="UniProtKB">
        <authorList>
            <consortium name="EnsemblMetazoa"/>
        </authorList>
    </citation>
    <scope>IDENTIFICATION</scope>
</reference>
<accession>A0A084WGM2</accession>
<organism evidence="2">
    <name type="scientific">Anopheles sinensis</name>
    <name type="common">Mosquito</name>
    <dbReference type="NCBI Taxonomy" id="74873"/>
    <lineage>
        <taxon>Eukaryota</taxon>
        <taxon>Metazoa</taxon>
        <taxon>Ecdysozoa</taxon>
        <taxon>Arthropoda</taxon>
        <taxon>Hexapoda</taxon>
        <taxon>Insecta</taxon>
        <taxon>Pterygota</taxon>
        <taxon>Neoptera</taxon>
        <taxon>Endopterygota</taxon>
        <taxon>Diptera</taxon>
        <taxon>Nematocera</taxon>
        <taxon>Culicoidea</taxon>
        <taxon>Culicidae</taxon>
        <taxon>Anophelinae</taxon>
        <taxon>Anopheles</taxon>
    </lineage>
</organism>
<dbReference type="VEuPathDB" id="VectorBase:ASIC017463"/>
<reference evidence="2 4" key="1">
    <citation type="journal article" date="2014" name="BMC Genomics">
        <title>Genome sequence of Anopheles sinensis provides insight into genetics basis of mosquito competence for malaria parasites.</title>
        <authorList>
            <person name="Zhou D."/>
            <person name="Zhang D."/>
            <person name="Ding G."/>
            <person name="Shi L."/>
            <person name="Hou Q."/>
            <person name="Ye Y."/>
            <person name="Xu Y."/>
            <person name="Zhou H."/>
            <person name="Xiong C."/>
            <person name="Li S."/>
            <person name="Yu J."/>
            <person name="Hong S."/>
            <person name="Yu X."/>
            <person name="Zou P."/>
            <person name="Chen C."/>
            <person name="Chang X."/>
            <person name="Wang W."/>
            <person name="Lv Y."/>
            <person name="Sun Y."/>
            <person name="Ma L."/>
            <person name="Shen B."/>
            <person name="Zhu C."/>
        </authorList>
    </citation>
    <scope>NUCLEOTIDE SEQUENCE [LARGE SCALE GENOMIC DNA]</scope>
</reference>
<keyword evidence="4" id="KW-1185">Reference proteome</keyword>
<dbReference type="Proteomes" id="UP000030765">
    <property type="component" value="Unassembled WGS sequence"/>
</dbReference>